<evidence type="ECO:0000256" key="6">
    <source>
        <dbReference type="SAM" id="MobiDB-lite"/>
    </source>
</evidence>
<name>A0ABR3PW14_9TREE</name>
<evidence type="ECO:0000259" key="8">
    <source>
        <dbReference type="PROSITE" id="PS50850"/>
    </source>
</evidence>
<feature type="transmembrane region" description="Helical" evidence="7">
    <location>
        <begin position="480"/>
        <end position="501"/>
    </location>
</feature>
<evidence type="ECO:0000313" key="10">
    <source>
        <dbReference type="Proteomes" id="UP001565368"/>
    </source>
</evidence>
<dbReference type="PANTHER" id="PTHR43791:SF65">
    <property type="entry name" value="MAJOR FACILITATOR SUPERFAMILY (MFS) PROFILE DOMAIN-CONTAINING PROTEIN-RELATED"/>
    <property type="match status" value="1"/>
</dbReference>
<comment type="subcellular location">
    <subcellularLocation>
        <location evidence="1">Membrane</location>
        <topology evidence="1">Multi-pass membrane protein</topology>
    </subcellularLocation>
</comment>
<dbReference type="PROSITE" id="PS50850">
    <property type="entry name" value="MFS"/>
    <property type="match status" value="1"/>
</dbReference>
<keyword evidence="2" id="KW-0813">Transport</keyword>
<feature type="compositionally biased region" description="Polar residues" evidence="6">
    <location>
        <begin position="1"/>
        <end position="10"/>
    </location>
</feature>
<reference evidence="9 10" key="1">
    <citation type="submission" date="2023-08" db="EMBL/GenBank/DDBJ databases">
        <title>Annotated Genome Sequence of Vanrija albida AlHP1.</title>
        <authorList>
            <person name="Herzog R."/>
        </authorList>
    </citation>
    <scope>NUCLEOTIDE SEQUENCE [LARGE SCALE GENOMIC DNA]</scope>
    <source>
        <strain evidence="9 10">AlHP1</strain>
    </source>
</reference>
<feature type="transmembrane region" description="Helical" evidence="7">
    <location>
        <begin position="357"/>
        <end position="377"/>
    </location>
</feature>
<keyword evidence="3 7" id="KW-0812">Transmembrane</keyword>
<dbReference type="Gene3D" id="1.20.1250.20">
    <property type="entry name" value="MFS general substrate transporter like domains"/>
    <property type="match status" value="1"/>
</dbReference>
<feature type="transmembrane region" description="Helical" evidence="7">
    <location>
        <begin position="211"/>
        <end position="230"/>
    </location>
</feature>
<comment type="caution">
    <text evidence="9">The sequence shown here is derived from an EMBL/GenBank/DDBJ whole genome shotgun (WGS) entry which is preliminary data.</text>
</comment>
<evidence type="ECO:0000256" key="5">
    <source>
        <dbReference type="ARBA" id="ARBA00023136"/>
    </source>
</evidence>
<dbReference type="SUPFAM" id="SSF103473">
    <property type="entry name" value="MFS general substrate transporter"/>
    <property type="match status" value="1"/>
</dbReference>
<feature type="transmembrane region" description="Helical" evidence="7">
    <location>
        <begin position="383"/>
        <end position="404"/>
    </location>
</feature>
<dbReference type="InterPro" id="IPR036259">
    <property type="entry name" value="MFS_trans_sf"/>
</dbReference>
<feature type="region of interest" description="Disordered" evidence="6">
    <location>
        <begin position="1"/>
        <end position="44"/>
    </location>
</feature>
<organism evidence="9 10">
    <name type="scientific">Vanrija albida</name>
    <dbReference type="NCBI Taxonomy" id="181172"/>
    <lineage>
        <taxon>Eukaryota</taxon>
        <taxon>Fungi</taxon>
        <taxon>Dikarya</taxon>
        <taxon>Basidiomycota</taxon>
        <taxon>Agaricomycotina</taxon>
        <taxon>Tremellomycetes</taxon>
        <taxon>Trichosporonales</taxon>
        <taxon>Trichosporonaceae</taxon>
        <taxon>Vanrija</taxon>
    </lineage>
</organism>
<evidence type="ECO:0000256" key="4">
    <source>
        <dbReference type="ARBA" id="ARBA00022989"/>
    </source>
</evidence>
<dbReference type="Pfam" id="PF07690">
    <property type="entry name" value="MFS_1"/>
    <property type="match status" value="1"/>
</dbReference>
<feature type="domain" description="Major facilitator superfamily (MFS) profile" evidence="8">
    <location>
        <begin position="82"/>
        <end position="495"/>
    </location>
</feature>
<evidence type="ECO:0000256" key="7">
    <source>
        <dbReference type="SAM" id="Phobius"/>
    </source>
</evidence>
<keyword evidence="4 7" id="KW-1133">Transmembrane helix</keyword>
<evidence type="ECO:0000256" key="2">
    <source>
        <dbReference type="ARBA" id="ARBA00022448"/>
    </source>
</evidence>
<dbReference type="EMBL" id="JBBXJM010000006">
    <property type="protein sequence ID" value="KAL1406312.1"/>
    <property type="molecule type" value="Genomic_DNA"/>
</dbReference>
<evidence type="ECO:0000256" key="3">
    <source>
        <dbReference type="ARBA" id="ARBA00022692"/>
    </source>
</evidence>
<protein>
    <recommendedName>
        <fullName evidence="8">Major facilitator superfamily (MFS) profile domain-containing protein</fullName>
    </recommendedName>
</protein>
<dbReference type="InterPro" id="IPR020846">
    <property type="entry name" value="MFS_dom"/>
</dbReference>
<evidence type="ECO:0000313" key="9">
    <source>
        <dbReference type="EMBL" id="KAL1406312.1"/>
    </source>
</evidence>
<evidence type="ECO:0000256" key="1">
    <source>
        <dbReference type="ARBA" id="ARBA00004141"/>
    </source>
</evidence>
<dbReference type="InterPro" id="IPR011701">
    <property type="entry name" value="MFS"/>
</dbReference>
<feature type="transmembrane region" description="Helical" evidence="7">
    <location>
        <begin position="242"/>
        <end position="262"/>
    </location>
</feature>
<keyword evidence="10" id="KW-1185">Reference proteome</keyword>
<dbReference type="RefSeq" id="XP_069206256.1">
    <property type="nucleotide sequence ID" value="XM_069356415.1"/>
</dbReference>
<accession>A0ABR3PW14</accession>
<dbReference type="GeneID" id="95989051"/>
<sequence length="539" mass="60947">MSTAPPTLNDTKGHAVDPHPPTALSDDEKSDAGSGSLDNASESDLHARWYEPPATYESRHRWDPKATWTEEKKLVRKLDIRVAAVACLCFAALQLDRGNITNALSDNMLKDLHLTTADYNLGMTIFYVCFLAAELPSQMISKKLGSDVWIPIQMMAWSAVAMGQAGLSGKASFYVTRALMGLIEGGFIADTILYLSYYYTHAELTTRLSFFWVSYMGTNIIGAFLAAAILEVRKRGHEGWRFLFGIEGGITFLIGAWAMWYLPAGPTQTGSRFRKAWLNEREETIIVNRVLRDDPTKSSMHNREGLSLKELWLSITDYDLWPLYALGLLFFIAPGTVGAYFTLTLRSLKFSTFETNMLIIPSQVLFCIGNLTLAFLVRRYKERLAIASLAAWWLLVWFIVLVALPDHSSKWLKWAILTLIVGYPYPHPILVSMNSSNAGSVRTRTVASSLYNMFVQASSLVASNVYQPSDAPFYHKGNRALLGIIAATIVTFYLAKGWYIWRNRQRAKIWDSWTTEQKDEYIRTTKDLGNKRLDFRFLH</sequence>
<proteinExistence type="predicted"/>
<gene>
    <name evidence="9" type="ORF">Q8F55_008008</name>
</gene>
<feature type="transmembrane region" description="Helical" evidence="7">
    <location>
        <begin position="321"/>
        <end position="345"/>
    </location>
</feature>
<feature type="transmembrane region" description="Helical" evidence="7">
    <location>
        <begin position="179"/>
        <end position="199"/>
    </location>
</feature>
<dbReference type="PANTHER" id="PTHR43791">
    <property type="entry name" value="PERMEASE-RELATED"/>
    <property type="match status" value="1"/>
</dbReference>
<keyword evidence="5 7" id="KW-0472">Membrane</keyword>
<dbReference type="Proteomes" id="UP001565368">
    <property type="component" value="Unassembled WGS sequence"/>
</dbReference>